<evidence type="ECO:0000313" key="5">
    <source>
        <dbReference type="Proteomes" id="UP001244297"/>
    </source>
</evidence>
<keyword evidence="5" id="KW-1185">Reference proteome</keyword>
<dbReference type="Pfam" id="PF00534">
    <property type="entry name" value="Glycos_transf_1"/>
    <property type="match status" value="1"/>
</dbReference>
<dbReference type="EMBL" id="JAUFPT010000007">
    <property type="protein sequence ID" value="MDN3569639.1"/>
    <property type="molecule type" value="Genomic_DNA"/>
</dbReference>
<dbReference type="RefSeq" id="WP_238291653.1">
    <property type="nucleotide sequence ID" value="NZ_BPQS01000043.1"/>
</dbReference>
<sequence>MLRTEWRGRRHRAGRPHRQPPSPFRTRISRNDSMEPRHGFAMNGRFLTQDLTGVQRYAWNVARHLNDRLERLNTSAPILAPSHAADPHLSAMPLVDFGRVGGHAWEQFALPARWRGNLLNLCNTAPAIKARQVVCIHDANVFIRPESYSTSFRLYYRFLQTVIVRRSLQVTSVSADSAAQIARHLPLKASQIIVLPNGHEHALAWQPDRAKAAPAIVSGRRGGPERPFVLALGSRAPHKNLQLIMDIAPRLGESGIDVIVVGGSAKIYSDDGLSGGDNVLFTGRIDDDDLAFLLERALCLLFPSWTEGFGLPIVEAMARGCPVISSDRASMPEVCGDAALMAAPDDPSAWIGHVEALRQSQQLRSELTAAGRQRINQFSWRTTAQAYADLIVL</sequence>
<feature type="compositionally biased region" description="Basic residues" evidence="2">
    <location>
        <begin position="8"/>
        <end position="18"/>
    </location>
</feature>
<evidence type="ECO:0000259" key="3">
    <source>
        <dbReference type="Pfam" id="PF00534"/>
    </source>
</evidence>
<keyword evidence="1" id="KW-0808">Transferase</keyword>
<evidence type="ECO:0000313" key="4">
    <source>
        <dbReference type="EMBL" id="MDN3569639.1"/>
    </source>
</evidence>
<dbReference type="Proteomes" id="UP001244297">
    <property type="component" value="Unassembled WGS sequence"/>
</dbReference>
<dbReference type="InterPro" id="IPR001296">
    <property type="entry name" value="Glyco_trans_1"/>
</dbReference>
<dbReference type="CDD" id="cd03809">
    <property type="entry name" value="GT4_MtfB-like"/>
    <property type="match status" value="1"/>
</dbReference>
<evidence type="ECO:0000256" key="1">
    <source>
        <dbReference type="ARBA" id="ARBA00022679"/>
    </source>
</evidence>
<name>A0ABT8AJR3_9HYPH</name>
<dbReference type="PANTHER" id="PTHR46401">
    <property type="entry name" value="GLYCOSYLTRANSFERASE WBBK-RELATED"/>
    <property type="match status" value="1"/>
</dbReference>
<dbReference type="Gene3D" id="3.40.50.2000">
    <property type="entry name" value="Glycogen Phosphorylase B"/>
    <property type="match status" value="2"/>
</dbReference>
<dbReference type="PANTHER" id="PTHR46401:SF2">
    <property type="entry name" value="GLYCOSYLTRANSFERASE WBBK-RELATED"/>
    <property type="match status" value="1"/>
</dbReference>
<dbReference type="SUPFAM" id="SSF53756">
    <property type="entry name" value="UDP-Glycosyltransferase/glycogen phosphorylase"/>
    <property type="match status" value="1"/>
</dbReference>
<evidence type="ECO:0000256" key="2">
    <source>
        <dbReference type="SAM" id="MobiDB-lite"/>
    </source>
</evidence>
<reference evidence="5" key="1">
    <citation type="journal article" date="2019" name="Int. J. Syst. Evol. Microbiol.">
        <title>The Global Catalogue of Microorganisms (GCM) 10K type strain sequencing project: providing services to taxonomists for standard genome sequencing and annotation.</title>
        <authorList>
            <consortium name="The Broad Institute Genomics Platform"/>
            <consortium name="The Broad Institute Genome Sequencing Center for Infectious Disease"/>
            <person name="Wu L."/>
            <person name="Ma J."/>
        </authorList>
    </citation>
    <scope>NUCLEOTIDE SEQUENCE [LARGE SCALE GENOMIC DNA]</scope>
    <source>
        <strain evidence="5">CECT 7806</strain>
    </source>
</reference>
<accession>A0ABT8AJR3</accession>
<protein>
    <submittedName>
        <fullName evidence="4">Glycosyltransferase family 1 protein</fullName>
    </submittedName>
</protein>
<gene>
    <name evidence="4" type="ORF">QWZ18_03235</name>
</gene>
<feature type="region of interest" description="Disordered" evidence="2">
    <location>
        <begin position="1"/>
        <end position="35"/>
    </location>
</feature>
<proteinExistence type="predicted"/>
<organism evidence="4 5">
    <name type="scientific">Methylobacterium longum</name>
    <dbReference type="NCBI Taxonomy" id="767694"/>
    <lineage>
        <taxon>Bacteria</taxon>
        <taxon>Pseudomonadati</taxon>
        <taxon>Pseudomonadota</taxon>
        <taxon>Alphaproteobacteria</taxon>
        <taxon>Hyphomicrobiales</taxon>
        <taxon>Methylobacteriaceae</taxon>
        <taxon>Methylobacterium</taxon>
    </lineage>
</organism>
<feature type="domain" description="Glycosyl transferase family 1" evidence="3">
    <location>
        <begin position="225"/>
        <end position="374"/>
    </location>
</feature>
<comment type="caution">
    <text evidence="4">The sequence shown here is derived from an EMBL/GenBank/DDBJ whole genome shotgun (WGS) entry which is preliminary data.</text>
</comment>